<protein>
    <submittedName>
        <fullName evidence="1">Uncharacterized protein</fullName>
    </submittedName>
</protein>
<dbReference type="InterPro" id="IPR011604">
    <property type="entry name" value="PDDEXK-like_dom_sf"/>
</dbReference>
<accession>A0A5J4TUU3</accession>
<dbReference type="EMBL" id="SNRW01025704">
    <property type="protein sequence ID" value="KAA6361331.1"/>
    <property type="molecule type" value="Genomic_DNA"/>
</dbReference>
<dbReference type="Gene3D" id="3.90.320.10">
    <property type="match status" value="1"/>
</dbReference>
<proteinExistence type="predicted"/>
<gene>
    <name evidence="1" type="ORF">EZS28_043143</name>
</gene>
<evidence type="ECO:0000313" key="1">
    <source>
        <dbReference type="EMBL" id="KAA6361331.1"/>
    </source>
</evidence>
<organism evidence="1 2">
    <name type="scientific">Streblomastix strix</name>
    <dbReference type="NCBI Taxonomy" id="222440"/>
    <lineage>
        <taxon>Eukaryota</taxon>
        <taxon>Metamonada</taxon>
        <taxon>Preaxostyla</taxon>
        <taxon>Oxymonadida</taxon>
        <taxon>Streblomastigidae</taxon>
        <taxon>Streblomastix</taxon>
    </lineage>
</organism>
<name>A0A5J4TUU3_9EUKA</name>
<reference evidence="1 2" key="1">
    <citation type="submission" date="2019-03" db="EMBL/GenBank/DDBJ databases">
        <title>Single cell metagenomics reveals metabolic interactions within the superorganism composed of flagellate Streblomastix strix and complex community of Bacteroidetes bacteria on its surface.</title>
        <authorList>
            <person name="Treitli S.C."/>
            <person name="Kolisko M."/>
            <person name="Husnik F."/>
            <person name="Keeling P."/>
            <person name="Hampl V."/>
        </authorList>
    </citation>
    <scope>NUCLEOTIDE SEQUENCE [LARGE SCALE GENOMIC DNA]</scope>
    <source>
        <strain evidence="1">ST1C</strain>
    </source>
</reference>
<evidence type="ECO:0000313" key="2">
    <source>
        <dbReference type="Proteomes" id="UP000324800"/>
    </source>
</evidence>
<dbReference type="AlphaFoldDB" id="A0A5J4TUU3"/>
<comment type="caution">
    <text evidence="1">The sequence shown here is derived from an EMBL/GenBank/DDBJ whole genome shotgun (WGS) entry which is preliminary data.</text>
</comment>
<dbReference type="Proteomes" id="UP000324800">
    <property type="component" value="Unassembled WGS sequence"/>
</dbReference>
<sequence>MKFNEIKIRPPNKVRIVDITDKDYFSKSYSQYISNSKLSLLNPEEGGGPDKFKSGLGDNKIYSNALEFGSAVHQLVLQPGEFYLVDAVDKPTGKLSFMVDYLLENELSLNEKNITKAACAIGYFKGMLNAEKIEEVREKIRPFYNYIVDDVKEISYIKEPVYLSSYDRYRCQACLDSVKKHPAMQRLLYPSDAGTFNEATLLAEIEVLVPDEEVVTLKFKGKLDNYTVNHDKVILNDLKTTGKAIPDFVKSFQKYHQQTRNSIQIHFNEI</sequence>